<comment type="caution">
    <text evidence="1">The sequence shown here is derived from an EMBL/GenBank/DDBJ whole genome shotgun (WGS) entry which is preliminary data.</text>
</comment>
<evidence type="ECO:0000313" key="1">
    <source>
        <dbReference type="EMBL" id="GGV91538.1"/>
    </source>
</evidence>
<name>A0ABQ2W3W0_9ACTN</name>
<proteinExistence type="predicted"/>
<protein>
    <recommendedName>
        <fullName evidence="3">Zinc-finger domain-containing protein</fullName>
    </recommendedName>
</protein>
<organism evidence="1 2">
    <name type="scientific">Streptomyces gelaticus</name>
    <dbReference type="NCBI Taxonomy" id="285446"/>
    <lineage>
        <taxon>Bacteria</taxon>
        <taxon>Bacillati</taxon>
        <taxon>Actinomycetota</taxon>
        <taxon>Actinomycetes</taxon>
        <taxon>Kitasatosporales</taxon>
        <taxon>Streptomycetaceae</taxon>
        <taxon>Streptomyces</taxon>
    </lineage>
</organism>
<evidence type="ECO:0008006" key="3">
    <source>
        <dbReference type="Google" id="ProtNLM"/>
    </source>
</evidence>
<evidence type="ECO:0000313" key="2">
    <source>
        <dbReference type="Proteomes" id="UP000660675"/>
    </source>
</evidence>
<dbReference type="Proteomes" id="UP000660675">
    <property type="component" value="Unassembled WGS sequence"/>
</dbReference>
<keyword evidence="2" id="KW-1185">Reference proteome</keyword>
<accession>A0ABQ2W3W0</accession>
<reference evidence="2" key="1">
    <citation type="journal article" date="2019" name="Int. J. Syst. Evol. Microbiol.">
        <title>The Global Catalogue of Microorganisms (GCM) 10K type strain sequencing project: providing services to taxonomists for standard genome sequencing and annotation.</title>
        <authorList>
            <consortium name="The Broad Institute Genomics Platform"/>
            <consortium name="The Broad Institute Genome Sequencing Center for Infectious Disease"/>
            <person name="Wu L."/>
            <person name="Ma J."/>
        </authorList>
    </citation>
    <scope>NUCLEOTIDE SEQUENCE [LARGE SCALE GENOMIC DNA]</scope>
    <source>
        <strain evidence="2">JCM 4376</strain>
    </source>
</reference>
<gene>
    <name evidence="1" type="ORF">GCM10015535_49920</name>
</gene>
<dbReference type="EMBL" id="BMTF01000019">
    <property type="protein sequence ID" value="GGV91538.1"/>
    <property type="molecule type" value="Genomic_DNA"/>
</dbReference>
<sequence length="93" mass="10375">MVTEVGRWQVADDEVLHRAVLDHTVLCDTCSRGGPCSYLRRLRALARVAARIRVAGAGPALGCVGRGSPPCRGRDQRPRTAWRMRIRLRRGRV</sequence>